<accession>A0A538S8A7</accession>
<feature type="binding site" evidence="7">
    <location>
        <position position="131"/>
    </location>
    <ligand>
        <name>5-amino-6-(D-ribitylamino)uracil</name>
        <dbReference type="ChEBI" id="CHEBI:15934"/>
    </ligand>
</feature>
<dbReference type="NCBIfam" id="TIGR00114">
    <property type="entry name" value="lumazine-synth"/>
    <property type="match status" value="1"/>
</dbReference>
<evidence type="ECO:0000313" key="9">
    <source>
        <dbReference type="EMBL" id="TMQ60969.1"/>
    </source>
</evidence>
<comment type="catalytic activity">
    <reaction evidence="6 7">
        <text>(2S)-2-hydroxy-3-oxobutyl phosphate + 5-amino-6-(D-ribitylamino)uracil = 6,7-dimethyl-8-(1-D-ribityl)lumazine + phosphate + 2 H2O + H(+)</text>
        <dbReference type="Rhea" id="RHEA:26152"/>
        <dbReference type="ChEBI" id="CHEBI:15377"/>
        <dbReference type="ChEBI" id="CHEBI:15378"/>
        <dbReference type="ChEBI" id="CHEBI:15934"/>
        <dbReference type="ChEBI" id="CHEBI:43474"/>
        <dbReference type="ChEBI" id="CHEBI:58201"/>
        <dbReference type="ChEBI" id="CHEBI:58830"/>
        <dbReference type="EC" id="2.5.1.78"/>
    </reaction>
</comment>
<dbReference type="PANTHER" id="PTHR21058">
    <property type="entry name" value="6,7-DIMETHYL-8-RIBITYLLUMAZINE SYNTHASE DMRL SYNTHASE LUMAZINE SYNTHASE"/>
    <property type="match status" value="1"/>
</dbReference>
<dbReference type="UniPathway" id="UPA00275">
    <property type="reaction ID" value="UER00404"/>
</dbReference>
<feature type="binding site" evidence="7">
    <location>
        <begin position="74"/>
        <end position="76"/>
    </location>
    <ligand>
        <name>5-amino-6-(D-ribitylamino)uracil</name>
        <dbReference type="ChEBI" id="CHEBI:15934"/>
    </ligand>
</feature>
<reference evidence="10 11" key="1">
    <citation type="journal article" date="2019" name="Nat. Microbiol.">
        <title>Mediterranean grassland soil C-N compound turnover is dependent on rainfall and depth, and is mediated by genomically divergent microorganisms.</title>
        <authorList>
            <person name="Diamond S."/>
            <person name="Andeer P.F."/>
            <person name="Li Z."/>
            <person name="Crits-Christoph A."/>
            <person name="Burstein D."/>
            <person name="Anantharaman K."/>
            <person name="Lane K.R."/>
            <person name="Thomas B.C."/>
            <person name="Pan C."/>
            <person name="Northen T.R."/>
            <person name="Banfield J.F."/>
        </authorList>
    </citation>
    <scope>NUCLEOTIDE SEQUENCE [LARGE SCALE GENOMIC DNA]</scope>
    <source>
        <strain evidence="8">WS_1</strain>
        <strain evidence="9">WS_5</strain>
    </source>
</reference>
<feature type="binding site" evidence="7">
    <location>
        <position position="145"/>
    </location>
    <ligand>
        <name>(2S)-2-hydroxy-3-oxobutyl phosphate</name>
        <dbReference type="ChEBI" id="CHEBI:58830"/>
    </ligand>
</feature>
<comment type="similarity">
    <text evidence="2 7">Belongs to the DMRL synthase family.</text>
</comment>
<feature type="binding site" evidence="7">
    <location>
        <begin position="98"/>
        <end position="100"/>
    </location>
    <ligand>
        <name>5-amino-6-(D-ribitylamino)uracil</name>
        <dbReference type="ChEBI" id="CHEBI:15934"/>
    </ligand>
</feature>
<dbReference type="GO" id="GO:0009349">
    <property type="term" value="C:riboflavin synthase complex"/>
    <property type="evidence" value="ECO:0007669"/>
    <property type="project" value="UniProtKB-UniRule"/>
</dbReference>
<protein>
    <recommendedName>
        <fullName evidence="3 7">6,7-dimethyl-8-ribityllumazine synthase</fullName>
        <shortName evidence="7">DMRL synthase</shortName>
        <shortName evidence="7">LS</shortName>
        <shortName evidence="7">Lumazine synthase</shortName>
        <ecNumber evidence="3 7">2.5.1.78</ecNumber>
    </recommendedName>
</protein>
<comment type="caution">
    <text evidence="8">The sequence shown here is derived from an EMBL/GenBank/DDBJ whole genome shotgun (WGS) entry which is preliminary data.</text>
</comment>
<feature type="active site" description="Proton donor" evidence="7">
    <location>
        <position position="106"/>
    </location>
</feature>
<evidence type="ECO:0000313" key="8">
    <source>
        <dbReference type="EMBL" id="TMQ47566.1"/>
    </source>
</evidence>
<dbReference type="PANTHER" id="PTHR21058:SF0">
    <property type="entry name" value="6,7-DIMETHYL-8-RIBITYLLUMAZINE SYNTHASE"/>
    <property type="match status" value="1"/>
</dbReference>
<feature type="binding site" evidence="7">
    <location>
        <position position="40"/>
    </location>
    <ligand>
        <name>5-amino-6-(D-ribitylamino)uracil</name>
        <dbReference type="ChEBI" id="CHEBI:15934"/>
    </ligand>
</feature>
<feature type="binding site" evidence="7">
    <location>
        <begin position="103"/>
        <end position="104"/>
    </location>
    <ligand>
        <name>(2S)-2-hydroxy-3-oxobutyl phosphate</name>
        <dbReference type="ChEBI" id="CHEBI:58830"/>
    </ligand>
</feature>
<dbReference type="SUPFAM" id="SSF52121">
    <property type="entry name" value="Lumazine synthase"/>
    <property type="match status" value="1"/>
</dbReference>
<dbReference type="HAMAP" id="MF_00178">
    <property type="entry name" value="Lumazine_synth"/>
    <property type="match status" value="1"/>
</dbReference>
<sequence length="177" mass="18649">MNRARAAPSSASTEGSEAPRVLEGTLEGAGLRIAVVLSRFNERVGTRLLEGALSALRGRGVRARDVLVVKVPGAFELPAVAKRLAASRRHDAIVCLGAVVRGETPHFEYVAGEASRGIAATSYESGVPVLFGVLTTDTEEQALERAGGAHGNKGREAAEGAIEMARLVRALRKRTPR</sequence>
<keyword evidence="5 7" id="KW-0808">Transferase</keyword>
<evidence type="ECO:0000256" key="6">
    <source>
        <dbReference type="ARBA" id="ARBA00048785"/>
    </source>
</evidence>
<evidence type="ECO:0000256" key="4">
    <source>
        <dbReference type="ARBA" id="ARBA00022619"/>
    </source>
</evidence>
<evidence type="ECO:0000256" key="1">
    <source>
        <dbReference type="ARBA" id="ARBA00004917"/>
    </source>
</evidence>
<evidence type="ECO:0000256" key="5">
    <source>
        <dbReference type="ARBA" id="ARBA00022679"/>
    </source>
</evidence>
<dbReference type="CDD" id="cd09209">
    <property type="entry name" value="Lumazine_synthase-I"/>
    <property type="match status" value="1"/>
</dbReference>
<evidence type="ECO:0000256" key="7">
    <source>
        <dbReference type="HAMAP-Rule" id="MF_00178"/>
    </source>
</evidence>
<dbReference type="EC" id="2.5.1.78" evidence="3 7"/>
<dbReference type="EMBL" id="VBOR01000105">
    <property type="protein sequence ID" value="TMQ47566.1"/>
    <property type="molecule type" value="Genomic_DNA"/>
</dbReference>
<dbReference type="InterPro" id="IPR002180">
    <property type="entry name" value="LS/RS"/>
</dbReference>
<evidence type="ECO:0000313" key="10">
    <source>
        <dbReference type="Proteomes" id="UP000316292"/>
    </source>
</evidence>
<dbReference type="InterPro" id="IPR036467">
    <property type="entry name" value="LS/RS_sf"/>
</dbReference>
<proteinExistence type="inferred from homology"/>
<dbReference type="EMBL" id="VBOV01000059">
    <property type="protein sequence ID" value="TMQ60969.1"/>
    <property type="molecule type" value="Genomic_DNA"/>
</dbReference>
<organism evidence="8 10">
    <name type="scientific">Eiseniibacteriota bacterium</name>
    <dbReference type="NCBI Taxonomy" id="2212470"/>
    <lineage>
        <taxon>Bacteria</taxon>
        <taxon>Candidatus Eiseniibacteriota</taxon>
    </lineage>
</organism>
<keyword evidence="4 7" id="KW-0686">Riboflavin biosynthesis</keyword>
<evidence type="ECO:0000313" key="11">
    <source>
        <dbReference type="Proteomes" id="UP000320913"/>
    </source>
</evidence>
<gene>
    <name evidence="7" type="primary">ribH</name>
    <name evidence="8" type="ORF">E6K71_09500</name>
    <name evidence="9" type="ORF">E6K75_02340</name>
</gene>
<dbReference type="AlphaFoldDB" id="A0A538S8A7"/>
<dbReference type="Pfam" id="PF00885">
    <property type="entry name" value="DMRL_synthase"/>
    <property type="match status" value="1"/>
</dbReference>
<evidence type="ECO:0000256" key="2">
    <source>
        <dbReference type="ARBA" id="ARBA00007424"/>
    </source>
</evidence>
<comment type="function">
    <text evidence="7">Catalyzes the formation of 6,7-dimethyl-8-ribityllumazine by condensation of 5-amino-6-(D-ribitylamino)uracil with 3,4-dihydroxy-2-butanone 4-phosphate. This is the penultimate step in the biosynthesis of riboflavin.</text>
</comment>
<dbReference type="GO" id="GO:0000906">
    <property type="term" value="F:6,7-dimethyl-8-ribityllumazine synthase activity"/>
    <property type="evidence" value="ECO:0007669"/>
    <property type="project" value="UniProtKB-UniRule"/>
</dbReference>
<dbReference type="GO" id="GO:0009231">
    <property type="term" value="P:riboflavin biosynthetic process"/>
    <property type="evidence" value="ECO:0007669"/>
    <property type="project" value="UniProtKB-UniRule"/>
</dbReference>
<dbReference type="Proteomes" id="UP000320913">
    <property type="component" value="Unassembled WGS sequence"/>
</dbReference>
<comment type="pathway">
    <text evidence="1 7">Cofactor biosynthesis; riboflavin biosynthesis; riboflavin from 2-hydroxy-3-oxobutyl phosphate and 5-amino-6-(D-ribitylamino)uracil: step 1/2.</text>
</comment>
<dbReference type="Proteomes" id="UP000316292">
    <property type="component" value="Unassembled WGS sequence"/>
</dbReference>
<name>A0A538S8A7_UNCEI</name>
<dbReference type="InterPro" id="IPR034964">
    <property type="entry name" value="LS"/>
</dbReference>
<dbReference type="Gene3D" id="3.40.50.960">
    <property type="entry name" value="Lumazine/riboflavin synthase"/>
    <property type="match status" value="1"/>
</dbReference>
<evidence type="ECO:0000256" key="3">
    <source>
        <dbReference type="ARBA" id="ARBA00012664"/>
    </source>
</evidence>